<dbReference type="GO" id="GO:0016787">
    <property type="term" value="F:hydrolase activity"/>
    <property type="evidence" value="ECO:0007669"/>
    <property type="project" value="InterPro"/>
</dbReference>
<protein>
    <recommendedName>
        <fullName evidence="2">Phospholipase/carboxylesterase/thioesterase domain-containing protein</fullName>
    </recommendedName>
</protein>
<dbReference type="AlphaFoldDB" id="A0A5J4QGY8"/>
<dbReference type="Gene3D" id="3.40.50.1820">
    <property type="entry name" value="alpha/beta hydrolase"/>
    <property type="match status" value="1"/>
</dbReference>
<comment type="caution">
    <text evidence="3">The sequence shown here is derived from an EMBL/GenBank/DDBJ whole genome shotgun (WGS) entry which is preliminary data.</text>
</comment>
<evidence type="ECO:0000313" key="3">
    <source>
        <dbReference type="EMBL" id="KAA6320188.1"/>
    </source>
</evidence>
<evidence type="ECO:0000259" key="2">
    <source>
        <dbReference type="Pfam" id="PF02230"/>
    </source>
</evidence>
<sequence length="266" mass="29618">MNAQRLFYCLAVCLSVATSSVYAQDAYSGSYDSYEKKVFVSPSGDTLRYRLLSPEIKSELKQYPVVIFLHGVGERGADNEKQLTHGGQMFLNPVNREIYPAFVIFPQCPAKEFWGYSSRPASLTPDNMVIEEATPLTKSLKELLSTFLAMPQVDKARIYIMGLSMGGMGTFDMVCHYPELFAAAIPICGSVNPARLAGAKGVSFRIFHGDADMSVPVESSRAAYKALKANGIPAEYIEFPGYEHNSWTSAFNYPDFMEWLFSQKKE</sequence>
<dbReference type="InterPro" id="IPR003140">
    <property type="entry name" value="PLipase/COase/thioEstase"/>
</dbReference>
<reference evidence="3" key="1">
    <citation type="submission" date="2019-03" db="EMBL/GenBank/DDBJ databases">
        <title>Single cell metagenomics reveals metabolic interactions within the superorganism composed of flagellate Streblomastix strix and complex community of Bacteroidetes bacteria on its surface.</title>
        <authorList>
            <person name="Treitli S.C."/>
            <person name="Kolisko M."/>
            <person name="Husnik F."/>
            <person name="Keeling P."/>
            <person name="Hampl V."/>
        </authorList>
    </citation>
    <scope>NUCLEOTIDE SEQUENCE</scope>
    <source>
        <strain evidence="3">STM</strain>
    </source>
</reference>
<evidence type="ECO:0000256" key="1">
    <source>
        <dbReference type="ARBA" id="ARBA00022729"/>
    </source>
</evidence>
<dbReference type="SUPFAM" id="SSF53474">
    <property type="entry name" value="alpha/beta-Hydrolases"/>
    <property type="match status" value="1"/>
</dbReference>
<dbReference type="InterPro" id="IPR029058">
    <property type="entry name" value="AB_hydrolase_fold"/>
</dbReference>
<proteinExistence type="predicted"/>
<accession>A0A5J4QGY8</accession>
<name>A0A5J4QGY8_9ZZZZ</name>
<feature type="domain" description="Phospholipase/carboxylesterase/thioesterase" evidence="2">
    <location>
        <begin position="58"/>
        <end position="250"/>
    </location>
</feature>
<dbReference type="Pfam" id="PF02230">
    <property type="entry name" value="Abhydrolase_2"/>
    <property type="match status" value="1"/>
</dbReference>
<dbReference type="PANTHER" id="PTHR43037">
    <property type="entry name" value="UNNAMED PRODUCT-RELATED"/>
    <property type="match status" value="1"/>
</dbReference>
<dbReference type="PANTHER" id="PTHR43037:SF1">
    <property type="entry name" value="BLL1128 PROTEIN"/>
    <property type="match status" value="1"/>
</dbReference>
<dbReference type="InterPro" id="IPR050955">
    <property type="entry name" value="Plant_Biomass_Hydrol_Est"/>
</dbReference>
<dbReference type="EMBL" id="SNRY01003661">
    <property type="protein sequence ID" value="KAA6320188.1"/>
    <property type="molecule type" value="Genomic_DNA"/>
</dbReference>
<keyword evidence="1" id="KW-0732">Signal</keyword>
<gene>
    <name evidence="3" type="ORF">EZS27_030006</name>
</gene>
<organism evidence="3">
    <name type="scientific">termite gut metagenome</name>
    <dbReference type="NCBI Taxonomy" id="433724"/>
    <lineage>
        <taxon>unclassified sequences</taxon>
        <taxon>metagenomes</taxon>
        <taxon>organismal metagenomes</taxon>
    </lineage>
</organism>